<sequence>MPKHIALSTDLVNIVLQYLGTRPFQEVNQIISGIQAEAGPQIQAAQAEPEVMEVTG</sequence>
<dbReference type="EMBL" id="LR796150">
    <property type="protein sequence ID" value="CAB4121496.1"/>
    <property type="molecule type" value="Genomic_DNA"/>
</dbReference>
<protein>
    <submittedName>
        <fullName evidence="1">Uncharacterized protein</fullName>
    </submittedName>
</protein>
<evidence type="ECO:0000313" key="1">
    <source>
        <dbReference type="EMBL" id="CAB4121496.1"/>
    </source>
</evidence>
<gene>
    <name evidence="1" type="ORF">UFOVP15_6</name>
</gene>
<proteinExistence type="predicted"/>
<reference evidence="1" key="1">
    <citation type="submission" date="2020-04" db="EMBL/GenBank/DDBJ databases">
        <authorList>
            <person name="Chiriac C."/>
            <person name="Salcher M."/>
            <person name="Ghai R."/>
            <person name="Kavagutti S V."/>
        </authorList>
    </citation>
    <scope>NUCLEOTIDE SEQUENCE</scope>
</reference>
<accession>A0A6J5KK07</accession>
<organism evidence="1">
    <name type="scientific">uncultured Caudovirales phage</name>
    <dbReference type="NCBI Taxonomy" id="2100421"/>
    <lineage>
        <taxon>Viruses</taxon>
        <taxon>Duplodnaviria</taxon>
        <taxon>Heunggongvirae</taxon>
        <taxon>Uroviricota</taxon>
        <taxon>Caudoviricetes</taxon>
        <taxon>Peduoviridae</taxon>
        <taxon>Maltschvirus</taxon>
        <taxon>Maltschvirus maltsch</taxon>
    </lineage>
</organism>
<name>A0A6J5KK07_9CAUD</name>